<feature type="binding site" evidence="2">
    <location>
        <position position="226"/>
    </location>
    <ligand>
        <name>Mg(2+)</name>
        <dbReference type="ChEBI" id="CHEBI:18420"/>
    </ligand>
</feature>
<proteinExistence type="inferred from homology"/>
<dbReference type="InterPro" id="IPR015377">
    <property type="entry name" value="Fumarylacetoacetase_N"/>
</dbReference>
<dbReference type="OrthoDB" id="9971669at2759"/>
<feature type="binding site" evidence="2">
    <location>
        <position position="222"/>
    </location>
    <ligand>
        <name>Mg(2+)</name>
        <dbReference type="ChEBI" id="CHEBI:18420"/>
    </ligand>
</feature>
<dbReference type="PANTHER" id="PTHR43069">
    <property type="entry name" value="FUMARYLACETOACETASE"/>
    <property type="match status" value="1"/>
</dbReference>
<evidence type="ECO:0000313" key="5">
    <source>
        <dbReference type="EMBL" id="OCK84027.1"/>
    </source>
</evidence>
<comment type="cofactor">
    <cofactor evidence="3">
        <name>Mg(2+)</name>
        <dbReference type="ChEBI" id="CHEBI:18420"/>
    </cofactor>
    <cofactor evidence="3">
        <name>Ca(2+)</name>
        <dbReference type="ChEBI" id="CHEBI:29108"/>
    </cofactor>
</comment>
<dbReference type="AlphaFoldDB" id="A0A8E2EHE3"/>
<feature type="binding site" evidence="2">
    <location>
        <position position="159"/>
    </location>
    <ligand>
        <name>Ca(2+)</name>
        <dbReference type="ChEBI" id="CHEBI:29108"/>
    </ligand>
</feature>
<dbReference type="SUPFAM" id="SSF63433">
    <property type="entry name" value="Fumarylacetoacetate hydrolase, FAH, N-terminal domain"/>
    <property type="match status" value="1"/>
</dbReference>
<evidence type="ECO:0000256" key="2">
    <source>
        <dbReference type="PIRSR" id="PIRSR605959-3"/>
    </source>
</evidence>
<gene>
    <name evidence="5" type="ORF">K432DRAFT_440365</name>
</gene>
<accession>A0A8E2EHE3</accession>
<dbReference type="GO" id="GO:0006559">
    <property type="term" value="P:L-phenylalanine catabolic process"/>
    <property type="evidence" value="ECO:0007669"/>
    <property type="project" value="UniProtKB-UniRule"/>
</dbReference>
<name>A0A8E2EHE3_9PEZI</name>
<dbReference type="GO" id="GO:0046872">
    <property type="term" value="F:metal ion binding"/>
    <property type="evidence" value="ECO:0007669"/>
    <property type="project" value="UniProtKB-UniRule"/>
</dbReference>
<evidence type="ECO:0000256" key="3">
    <source>
        <dbReference type="RuleBase" id="RU366008"/>
    </source>
</evidence>
<dbReference type="Pfam" id="PF09298">
    <property type="entry name" value="FAA_hydrolase_N"/>
    <property type="match status" value="1"/>
</dbReference>
<evidence type="ECO:0000259" key="4">
    <source>
        <dbReference type="Pfam" id="PF09298"/>
    </source>
</evidence>
<dbReference type="GO" id="GO:1902000">
    <property type="term" value="P:homogentisate catabolic process"/>
    <property type="evidence" value="ECO:0007669"/>
    <property type="project" value="TreeGrafter"/>
</dbReference>
<organism evidence="5 6">
    <name type="scientific">Lepidopterella palustris CBS 459.81</name>
    <dbReference type="NCBI Taxonomy" id="1314670"/>
    <lineage>
        <taxon>Eukaryota</taxon>
        <taxon>Fungi</taxon>
        <taxon>Dikarya</taxon>
        <taxon>Ascomycota</taxon>
        <taxon>Pezizomycotina</taxon>
        <taxon>Dothideomycetes</taxon>
        <taxon>Pleosporomycetidae</taxon>
        <taxon>Mytilinidiales</taxon>
        <taxon>Argynnaceae</taxon>
        <taxon>Lepidopterella</taxon>
    </lineage>
</organism>
<dbReference type="UniPathway" id="UPA00139">
    <property type="reaction ID" value="UER00341"/>
</dbReference>
<keyword evidence="3" id="KW-0828">Tyrosine catabolism</keyword>
<reference evidence="5 6" key="1">
    <citation type="journal article" date="2016" name="Nat. Commun.">
        <title>Ectomycorrhizal ecology is imprinted in the genome of the dominant symbiotic fungus Cenococcum geophilum.</title>
        <authorList>
            <consortium name="DOE Joint Genome Institute"/>
            <person name="Peter M."/>
            <person name="Kohler A."/>
            <person name="Ohm R.A."/>
            <person name="Kuo A."/>
            <person name="Krutzmann J."/>
            <person name="Morin E."/>
            <person name="Arend M."/>
            <person name="Barry K.W."/>
            <person name="Binder M."/>
            <person name="Choi C."/>
            <person name="Clum A."/>
            <person name="Copeland A."/>
            <person name="Grisel N."/>
            <person name="Haridas S."/>
            <person name="Kipfer T."/>
            <person name="LaButti K."/>
            <person name="Lindquist E."/>
            <person name="Lipzen A."/>
            <person name="Maire R."/>
            <person name="Meier B."/>
            <person name="Mihaltcheva S."/>
            <person name="Molinier V."/>
            <person name="Murat C."/>
            <person name="Poggeler S."/>
            <person name="Quandt C.A."/>
            <person name="Sperisen C."/>
            <person name="Tritt A."/>
            <person name="Tisserant E."/>
            <person name="Crous P.W."/>
            <person name="Henrissat B."/>
            <person name="Nehls U."/>
            <person name="Egli S."/>
            <person name="Spatafora J.W."/>
            <person name="Grigoriev I.V."/>
            <person name="Martin F.M."/>
        </authorList>
    </citation>
    <scope>NUCLEOTIDE SEQUENCE [LARGE SCALE GENOMIC DNA]</scope>
    <source>
        <strain evidence="5 6">CBS 459.81</strain>
    </source>
</reference>
<dbReference type="EMBL" id="KV744846">
    <property type="protein sequence ID" value="OCK84027.1"/>
    <property type="molecule type" value="Genomic_DNA"/>
</dbReference>
<evidence type="ECO:0000256" key="1">
    <source>
        <dbReference type="ARBA" id="ARBA00022723"/>
    </source>
</evidence>
<evidence type="ECO:0000313" key="6">
    <source>
        <dbReference type="Proteomes" id="UP000250266"/>
    </source>
</evidence>
<keyword evidence="2 3" id="KW-0106">Calcium</keyword>
<dbReference type="GO" id="GO:0006572">
    <property type="term" value="P:L-tyrosine catabolic process"/>
    <property type="evidence" value="ECO:0007669"/>
    <property type="project" value="UniProtKB-UniRule"/>
</dbReference>
<protein>
    <recommendedName>
        <fullName evidence="3">Fumarylacetoacetase</fullName>
        <ecNumber evidence="3">3.7.1.2</ecNumber>
    </recommendedName>
    <alternativeName>
        <fullName evidence="3">Fumarylacetoacetate hydrolase</fullName>
    </alternativeName>
</protein>
<sequence>MADSPSPQCVTRIRNEVIFLAVLAKRDLFPGIKTQLEVVFSQPTLNAFAALPKSIHDEVREAIKEIYTEHPDEVKWLVANGTESAHNVQMHVLISISSFTRAEASQTGLPTLPNAYADSASSVVVSGTPIERPVGQFLDDCTAVGSDVICEASGVLNYEFQVAAIIGKLVGAGQIPRTANADGHIFGLVLLNNWIVNSLLLVPMLIKFLTSARDPLNPSNNKHFHTSMSPWVISTSAAFLADTSSINYAISLRIEVIRNGSSTTTCFTSFGTMARTLYQMIASRASCGKVPGTGDDEHGFLAETKLGGKAVEMADGSELLWLRDGDIVKITGTVGGEKYGVGFGECVGEIKATKIL</sequence>
<dbReference type="InterPro" id="IPR036462">
    <property type="entry name" value="Fumarylacetoacetase_N_sf"/>
</dbReference>
<keyword evidence="3" id="KW-0378">Hydrolase</keyword>
<dbReference type="Proteomes" id="UP000250266">
    <property type="component" value="Unassembled WGS sequence"/>
</dbReference>
<dbReference type="EC" id="3.7.1.2" evidence="3"/>
<keyword evidence="3" id="KW-0585">Phenylalanine catabolism</keyword>
<dbReference type="InterPro" id="IPR036663">
    <property type="entry name" value="Fumarylacetoacetase_C_sf"/>
</dbReference>
<dbReference type="Gene3D" id="2.30.30.230">
    <property type="entry name" value="Fumarylacetoacetase, N-terminal domain"/>
    <property type="match status" value="1"/>
</dbReference>
<keyword evidence="6" id="KW-1185">Reference proteome</keyword>
<dbReference type="Gene3D" id="3.90.850.10">
    <property type="entry name" value="Fumarylacetoacetase-like, C-terminal domain"/>
    <property type="match status" value="1"/>
</dbReference>
<dbReference type="GO" id="GO:0004334">
    <property type="term" value="F:fumarylacetoacetase activity"/>
    <property type="evidence" value="ECO:0007669"/>
    <property type="project" value="UniProtKB-UniRule"/>
</dbReference>
<dbReference type="InterPro" id="IPR005959">
    <property type="entry name" value="Fumarylacetoacetase"/>
</dbReference>
<comment type="pathway">
    <text evidence="3">Amino-acid degradation; L-phenylalanine degradation; acetoacetate and fumarate from L-phenylalanine: step 6/6.</text>
</comment>
<dbReference type="PANTHER" id="PTHR43069:SF5">
    <property type="entry name" value="FUMARYLACETOACETASE"/>
    <property type="match status" value="1"/>
</dbReference>
<keyword evidence="2 3" id="KW-0460">Magnesium</keyword>
<keyword evidence="1 2" id="KW-0479">Metal-binding</keyword>
<comment type="similarity">
    <text evidence="3">Belongs to the FAH family.</text>
</comment>
<comment type="catalytic activity">
    <reaction evidence="3">
        <text>4-fumarylacetoacetate + H2O = acetoacetate + fumarate + H(+)</text>
        <dbReference type="Rhea" id="RHEA:10244"/>
        <dbReference type="ChEBI" id="CHEBI:13705"/>
        <dbReference type="ChEBI" id="CHEBI:15377"/>
        <dbReference type="ChEBI" id="CHEBI:15378"/>
        <dbReference type="ChEBI" id="CHEBI:18034"/>
        <dbReference type="ChEBI" id="CHEBI:29806"/>
        <dbReference type="EC" id="3.7.1.2"/>
    </reaction>
</comment>
<feature type="domain" description="Fumarylacetoacetase N-terminal" evidence="4">
    <location>
        <begin position="3"/>
        <end position="91"/>
    </location>
</feature>
<dbReference type="SUPFAM" id="SSF56529">
    <property type="entry name" value="FAH"/>
    <property type="match status" value="1"/>
</dbReference>